<dbReference type="EnsemblMetazoa" id="PPA41082.1">
    <property type="protein sequence ID" value="PPA41082.1"/>
    <property type="gene ID" value="WBGene00279451"/>
</dbReference>
<organism evidence="1 2">
    <name type="scientific">Pristionchus pacificus</name>
    <name type="common">Parasitic nematode worm</name>
    <dbReference type="NCBI Taxonomy" id="54126"/>
    <lineage>
        <taxon>Eukaryota</taxon>
        <taxon>Metazoa</taxon>
        <taxon>Ecdysozoa</taxon>
        <taxon>Nematoda</taxon>
        <taxon>Chromadorea</taxon>
        <taxon>Rhabditida</taxon>
        <taxon>Rhabditina</taxon>
        <taxon>Diplogasteromorpha</taxon>
        <taxon>Diplogasteroidea</taxon>
        <taxon>Neodiplogasteridae</taxon>
        <taxon>Pristionchus</taxon>
    </lineage>
</organism>
<dbReference type="AlphaFoldDB" id="A0A2A6CMM2"/>
<sequence>NQFNFGGWMTQAGRGSIADGRRWFRRISSSAAAGWRNARNKGEILLHVEQNDFIRESVCSLPYDRLSDDRCVSQRLEVAYAIVELSPIVSSYICFIDDVP</sequence>
<gene>
    <name evidence="1" type="primary">WBGene00279451</name>
</gene>
<reference evidence="1" key="2">
    <citation type="submission" date="2022-06" db="UniProtKB">
        <authorList>
            <consortium name="EnsemblMetazoa"/>
        </authorList>
    </citation>
    <scope>IDENTIFICATION</scope>
    <source>
        <strain evidence="1">PS312</strain>
    </source>
</reference>
<accession>A0A2A6CMM2</accession>
<reference evidence="2" key="1">
    <citation type="journal article" date="2008" name="Nat. Genet.">
        <title>The Pristionchus pacificus genome provides a unique perspective on nematode lifestyle and parasitism.</title>
        <authorList>
            <person name="Dieterich C."/>
            <person name="Clifton S.W."/>
            <person name="Schuster L.N."/>
            <person name="Chinwalla A."/>
            <person name="Delehaunty K."/>
            <person name="Dinkelacker I."/>
            <person name="Fulton L."/>
            <person name="Fulton R."/>
            <person name="Godfrey J."/>
            <person name="Minx P."/>
            <person name="Mitreva M."/>
            <person name="Roeseler W."/>
            <person name="Tian H."/>
            <person name="Witte H."/>
            <person name="Yang S.P."/>
            <person name="Wilson R.K."/>
            <person name="Sommer R.J."/>
        </authorList>
    </citation>
    <scope>NUCLEOTIDE SEQUENCE [LARGE SCALE GENOMIC DNA]</scope>
    <source>
        <strain evidence="2">PS312</strain>
    </source>
</reference>
<keyword evidence="2" id="KW-1185">Reference proteome</keyword>
<proteinExistence type="predicted"/>
<name>A0A2A6CMM2_PRIPA</name>
<accession>A0A8R1YV19</accession>
<protein>
    <submittedName>
        <fullName evidence="1">Uncharacterized protein</fullName>
    </submittedName>
</protein>
<evidence type="ECO:0000313" key="2">
    <source>
        <dbReference type="Proteomes" id="UP000005239"/>
    </source>
</evidence>
<evidence type="ECO:0000313" key="1">
    <source>
        <dbReference type="EnsemblMetazoa" id="PPA41082.1"/>
    </source>
</evidence>
<dbReference type="Proteomes" id="UP000005239">
    <property type="component" value="Unassembled WGS sequence"/>
</dbReference>